<name>A0ABV5JPS1_9ACTN</name>
<dbReference type="EMBL" id="JBHMDY010000002">
    <property type="protein sequence ID" value="MFB9258749.1"/>
    <property type="molecule type" value="Genomic_DNA"/>
</dbReference>
<proteinExistence type="inferred from homology"/>
<evidence type="ECO:0000313" key="2">
    <source>
        <dbReference type="EMBL" id="MFB9258749.1"/>
    </source>
</evidence>
<protein>
    <submittedName>
        <fullName evidence="2">Enoyl-CoA hydratase</fullName>
    </submittedName>
</protein>
<comment type="caution">
    <text evidence="2">The sequence shown here is derived from an EMBL/GenBank/DDBJ whole genome shotgun (WGS) entry which is preliminary data.</text>
</comment>
<dbReference type="CDD" id="cd06558">
    <property type="entry name" value="crotonase-like"/>
    <property type="match status" value="1"/>
</dbReference>
<dbReference type="InterPro" id="IPR029045">
    <property type="entry name" value="ClpP/crotonase-like_dom_sf"/>
</dbReference>
<dbReference type="RefSeq" id="WP_182631764.1">
    <property type="nucleotide sequence ID" value="NZ_JAALDM010000082.1"/>
</dbReference>
<comment type="similarity">
    <text evidence="1">Belongs to the enoyl-CoA hydratase/isomerase family.</text>
</comment>
<dbReference type="Gene3D" id="3.90.226.10">
    <property type="entry name" value="2-enoyl-CoA Hydratase, Chain A, domain 1"/>
    <property type="match status" value="1"/>
</dbReference>
<accession>A0ABV5JPS1</accession>
<keyword evidence="3" id="KW-1185">Reference proteome</keyword>
<reference evidence="2 3" key="1">
    <citation type="submission" date="2024-09" db="EMBL/GenBank/DDBJ databases">
        <authorList>
            <person name="Sun Q."/>
            <person name="Mori K."/>
        </authorList>
    </citation>
    <scope>NUCLEOTIDE SEQUENCE [LARGE SCALE GENOMIC DNA]</scope>
    <source>
        <strain evidence="2 3">CCM 7659</strain>
    </source>
</reference>
<dbReference type="PANTHER" id="PTHR43459">
    <property type="entry name" value="ENOYL-COA HYDRATASE"/>
    <property type="match status" value="1"/>
</dbReference>
<dbReference type="InterPro" id="IPR014748">
    <property type="entry name" value="Enoyl-CoA_hydra_C"/>
</dbReference>
<organism evidence="2 3">
    <name type="scientific">Dietzia aerolata</name>
    <dbReference type="NCBI Taxonomy" id="595984"/>
    <lineage>
        <taxon>Bacteria</taxon>
        <taxon>Bacillati</taxon>
        <taxon>Actinomycetota</taxon>
        <taxon>Actinomycetes</taxon>
        <taxon>Mycobacteriales</taxon>
        <taxon>Dietziaceae</taxon>
        <taxon>Dietzia</taxon>
    </lineage>
</organism>
<dbReference type="Pfam" id="PF00378">
    <property type="entry name" value="ECH_1"/>
    <property type="match status" value="1"/>
</dbReference>
<dbReference type="PANTHER" id="PTHR43459:SF1">
    <property type="entry name" value="EG:BACN32G11.4 PROTEIN"/>
    <property type="match status" value="1"/>
</dbReference>
<dbReference type="InterPro" id="IPR001753">
    <property type="entry name" value="Enoyl-CoA_hydra/iso"/>
</dbReference>
<sequence>MTVTGIDALKVEVTELGVVTISINRPDRLNALDAPTVTALIEQITTHGADPATRVLVLAGEGAAFTTGADLQAMAEAGDDAPTPDQTMDSAAALVRAVLTAPVPVIAAVNGPAAGVGVSLALASDLVFMAEDAYLLFAFTNIGLMPDGGASVLLPAQVGRAVASRMLLRGDAVPAAEAKQVGLAIDVFPVDELREAADKLARRLARGPRRALELTKKSVTAATLAELDAALAREHEGQAELLTSADFAEGVASMLDKRRPTFS</sequence>
<dbReference type="SUPFAM" id="SSF52096">
    <property type="entry name" value="ClpP/crotonase"/>
    <property type="match status" value="1"/>
</dbReference>
<evidence type="ECO:0000256" key="1">
    <source>
        <dbReference type="ARBA" id="ARBA00005254"/>
    </source>
</evidence>
<dbReference type="Gene3D" id="1.10.12.10">
    <property type="entry name" value="Lyase 2-enoyl-coa Hydratase, Chain A, domain 2"/>
    <property type="match status" value="1"/>
</dbReference>
<evidence type="ECO:0000313" key="3">
    <source>
        <dbReference type="Proteomes" id="UP001589700"/>
    </source>
</evidence>
<dbReference type="Proteomes" id="UP001589700">
    <property type="component" value="Unassembled WGS sequence"/>
</dbReference>
<gene>
    <name evidence="2" type="ORF">ACFFVD_02940</name>
</gene>